<dbReference type="SUPFAM" id="SSF69279">
    <property type="entry name" value="Phage tail proteins"/>
    <property type="match status" value="1"/>
</dbReference>
<sequence>MADVFLIAGEDQITNVLLEGISIEQVLTSVVDTCSFSIKNVQPSEGDEIIVELSGVRMFAGIIDSVNLARTVGGLHIWDVTAQDYTFQLNRRLVVETYEGQTADWIAKDIILKYGQGLFTTDHVRPGAPTVSIILFDYMAPSDCFKKLAEYCGWEWFVDYSRDVWFFDPAEEPAYLTATLNDSAPFRNLKHSVDTAGLRNRVYVRGGTMLSAPFVYEIKADGAARTWPLPHKPHNLTMQISGAGVIVGTEGVDKEEAVAFLVNVNEKYVKASKQTVTPTNGATLTFSYRYDLDVITTVDDLQSQAALAGVQGGDGVYEHVIVDKALSTIEAAEAAGMADLRQNSNPKVRGSFETEMPGWMPGQYVSIDLPDRGIQNTFMIQKVTLTPLTPDLWTYQVSYGGRLVGIPDVLQSLVSAQKAGINVTTLLNKLVYGTEGLSFGDQLVTQAGQLPFYIESSREELLDQTPYTVTRIEDVQADFQSGTLTNVQANTDGSLSITTGNSGNRVQQLSLSGLGSVDQTRIGWEAMAGTLAEDQFLTLNDAWDDVGGSGTVTKFIYYDGTATDGVCLRCAGGMVWNCMKTLIPFDATKVYVIKARIRQSVDPTAGGAACFVGVEGLAADGLTLINAAGADAHTGQYFYASNGTPLTVAGGWQTFTGYVKGYSDSPTVTTYPNPASPGPVKTGVAFIRPVVVVNHDGGNGTADIDFTVLEFPGDVVIETNLSTDGGGTWQGWQAATNGAKCRA</sequence>
<evidence type="ECO:0000313" key="1">
    <source>
        <dbReference type="EMBL" id="TCP62519.1"/>
    </source>
</evidence>
<evidence type="ECO:0000313" key="2">
    <source>
        <dbReference type="Proteomes" id="UP000294813"/>
    </source>
</evidence>
<dbReference type="Proteomes" id="UP000294813">
    <property type="component" value="Unassembled WGS sequence"/>
</dbReference>
<dbReference type="EMBL" id="SLXT01000021">
    <property type="protein sequence ID" value="TCP62519.1"/>
    <property type="molecule type" value="Genomic_DNA"/>
</dbReference>
<dbReference type="RefSeq" id="WP_131919824.1">
    <property type="nucleotide sequence ID" value="NZ_JAOQNU010000020.1"/>
</dbReference>
<name>A0A4R2RJ38_9FIRM</name>
<protein>
    <recommendedName>
        <fullName evidence="3">Phage minor structural protein</fullName>
    </recommendedName>
</protein>
<proteinExistence type="predicted"/>
<reference evidence="1 2" key="1">
    <citation type="submission" date="2019-03" db="EMBL/GenBank/DDBJ databases">
        <title>Genomic Encyclopedia of Type Strains, Phase IV (KMG-IV): sequencing the most valuable type-strain genomes for metagenomic binning, comparative biology and taxonomic classification.</title>
        <authorList>
            <person name="Goeker M."/>
        </authorList>
    </citation>
    <scope>NUCLEOTIDE SEQUENCE [LARGE SCALE GENOMIC DNA]</scope>
    <source>
        <strain evidence="1 2">DSM 11170</strain>
    </source>
</reference>
<dbReference type="AlphaFoldDB" id="A0A4R2RJ38"/>
<organism evidence="1 2">
    <name type="scientific">Heliophilum fasciatum</name>
    <dbReference type="NCBI Taxonomy" id="35700"/>
    <lineage>
        <taxon>Bacteria</taxon>
        <taxon>Bacillati</taxon>
        <taxon>Bacillota</taxon>
        <taxon>Clostridia</taxon>
        <taxon>Eubacteriales</taxon>
        <taxon>Heliobacteriaceae</taxon>
        <taxon>Heliophilum</taxon>
    </lineage>
</organism>
<dbReference type="OrthoDB" id="2078077at2"/>
<gene>
    <name evidence="1" type="ORF">EDD73_12117</name>
</gene>
<evidence type="ECO:0008006" key="3">
    <source>
        <dbReference type="Google" id="ProtNLM"/>
    </source>
</evidence>
<comment type="caution">
    <text evidence="1">The sequence shown here is derived from an EMBL/GenBank/DDBJ whole genome shotgun (WGS) entry which is preliminary data.</text>
</comment>
<keyword evidence="2" id="KW-1185">Reference proteome</keyword>
<accession>A0A4R2RJ38</accession>